<evidence type="ECO:0000313" key="1">
    <source>
        <dbReference type="EMBL" id="QIS19438.1"/>
    </source>
</evidence>
<dbReference type="EMBL" id="CP046173">
    <property type="protein sequence ID" value="QIS19438.1"/>
    <property type="molecule type" value="Genomic_DNA"/>
</dbReference>
<reference evidence="1 2" key="1">
    <citation type="journal article" date="2019" name="ACS Chem. Biol.">
        <title>Identification and Mobilization of a Cryptic Antibiotic Biosynthesis Gene Locus from a Human-Pathogenic Nocardia Isolate.</title>
        <authorList>
            <person name="Herisse M."/>
            <person name="Ishida K."/>
            <person name="Porter J.L."/>
            <person name="Howden B."/>
            <person name="Hertweck C."/>
            <person name="Stinear T.P."/>
            <person name="Pidot S.J."/>
        </authorList>
    </citation>
    <scope>NUCLEOTIDE SEQUENCE [LARGE SCALE GENOMIC DNA]</scope>
    <source>
        <strain evidence="1 2">AUSMDU00012715</strain>
    </source>
</reference>
<organism evidence="1 2">
    <name type="scientific">Nocardia terpenica</name>
    <dbReference type="NCBI Taxonomy" id="455432"/>
    <lineage>
        <taxon>Bacteria</taxon>
        <taxon>Bacillati</taxon>
        <taxon>Actinomycetota</taxon>
        <taxon>Actinomycetes</taxon>
        <taxon>Mycobacteriales</taxon>
        <taxon>Nocardiaceae</taxon>
        <taxon>Nocardia</taxon>
    </lineage>
</organism>
<name>A0A6G9Z1Q5_9NOCA</name>
<gene>
    <name evidence="1" type="ORF">F6W96_15250</name>
</gene>
<accession>A0A6G9Z1Q5</accession>
<protein>
    <submittedName>
        <fullName evidence="1">Uncharacterized protein</fullName>
    </submittedName>
</protein>
<dbReference type="RefSeq" id="WP_167486723.1">
    <property type="nucleotide sequence ID" value="NZ_CP046173.1"/>
</dbReference>
<dbReference type="AlphaFoldDB" id="A0A6G9Z1Q5"/>
<evidence type="ECO:0000313" key="2">
    <source>
        <dbReference type="Proteomes" id="UP000500953"/>
    </source>
</evidence>
<sequence>MSFRHLAAVTSLSLLGFLGTATIIELPTATASTYRIPAAAAHASDPGDDELPECTHVGQKAPYQGQTWVCVFDPYTDTWGWAPDPD</sequence>
<dbReference type="Proteomes" id="UP000500953">
    <property type="component" value="Chromosome"/>
</dbReference>
<proteinExistence type="predicted"/>